<dbReference type="EMBL" id="JARTCD010000002">
    <property type="protein sequence ID" value="KAJ8663643.1"/>
    <property type="molecule type" value="Genomic_DNA"/>
</dbReference>
<proteinExistence type="predicted"/>
<dbReference type="AlphaFoldDB" id="A0AAD7Y4H5"/>
<feature type="compositionally biased region" description="Low complexity" evidence="1">
    <location>
        <begin position="211"/>
        <end position="226"/>
    </location>
</feature>
<feature type="compositionally biased region" description="Basic and acidic residues" evidence="1">
    <location>
        <begin position="415"/>
        <end position="425"/>
    </location>
</feature>
<evidence type="ECO:0000256" key="1">
    <source>
        <dbReference type="SAM" id="MobiDB-lite"/>
    </source>
</evidence>
<feature type="region of interest" description="Disordered" evidence="1">
    <location>
        <begin position="108"/>
        <end position="197"/>
    </location>
</feature>
<evidence type="ECO:0000313" key="3">
    <source>
        <dbReference type="Proteomes" id="UP001234581"/>
    </source>
</evidence>
<feature type="compositionally biased region" description="Basic and acidic residues" evidence="1">
    <location>
        <begin position="339"/>
        <end position="360"/>
    </location>
</feature>
<feature type="compositionally biased region" description="Basic and acidic residues" evidence="1">
    <location>
        <begin position="266"/>
        <end position="275"/>
    </location>
</feature>
<feature type="compositionally biased region" description="Pro residues" evidence="1">
    <location>
        <begin position="155"/>
        <end position="172"/>
    </location>
</feature>
<feature type="region of interest" description="Disordered" evidence="1">
    <location>
        <begin position="23"/>
        <end position="96"/>
    </location>
</feature>
<comment type="caution">
    <text evidence="2">The sequence shown here is derived from an EMBL/GenBank/DDBJ whole genome shotgun (WGS) entry which is preliminary data.</text>
</comment>
<feature type="compositionally biased region" description="Polar residues" evidence="1">
    <location>
        <begin position="237"/>
        <end position="247"/>
    </location>
</feature>
<gene>
    <name evidence="2" type="ORF">O0I10_000891</name>
</gene>
<reference evidence="2 3" key="1">
    <citation type="submission" date="2023-03" db="EMBL/GenBank/DDBJ databases">
        <title>Genome sequence of Lichtheimia ornata CBS 291.66.</title>
        <authorList>
            <person name="Mohabir J.T."/>
            <person name="Shea T.P."/>
            <person name="Kurbessoian T."/>
            <person name="Berby B."/>
            <person name="Fontaine J."/>
            <person name="Livny J."/>
            <person name="Gnirke A."/>
            <person name="Stajich J.E."/>
            <person name="Cuomo C.A."/>
        </authorList>
    </citation>
    <scope>NUCLEOTIDE SEQUENCE [LARGE SCALE GENOMIC DNA]</scope>
    <source>
        <strain evidence="2">CBS 291.66</strain>
    </source>
</reference>
<protein>
    <submittedName>
        <fullName evidence="2">Uncharacterized protein</fullName>
    </submittedName>
</protein>
<dbReference type="Proteomes" id="UP001234581">
    <property type="component" value="Unassembled WGS sequence"/>
</dbReference>
<feature type="region of interest" description="Disordered" evidence="1">
    <location>
        <begin position="210"/>
        <end position="297"/>
    </location>
</feature>
<feature type="compositionally biased region" description="Acidic residues" evidence="1">
    <location>
        <begin position="426"/>
        <end position="439"/>
    </location>
</feature>
<feature type="compositionally biased region" description="Polar residues" evidence="1">
    <location>
        <begin position="41"/>
        <end position="72"/>
    </location>
</feature>
<sequence length="541" mass="60941">MEPKNATKPASWNSYRQPYSTFRPWNLQRLNQATHHEQQQKNDNAQPIPSDQASELRPSMSNPSSPQASFSFEQQLQQEQQEQQYGEHSIVSPPQLYTKDELIIKIPGSVQSMSPTRLPPTPTSEASKAVDLSPIVAYDTSGSPMASSRPSYNLSPPPSSSSSSLPPPPPPAATTTTTEVTTWSSSSNDTSSNNDDIHFAAQGYDSWFDNSKTSSSFNVSSAAIPSPQHSTDRLATRGTTSPTTEYQPSVKRDDDSSYKVSSSKMYSDHMDDEMRPTSPPSPMTWQRPRNTDNPWSTATLVDSWEGFQPFVQTVKPTPVMKHPKKYRQPDDILQPLDEQPQKEEIDNNDNDNDHQQHEEQENVTIDTQQQEQPLSSGSSDQYEDALSSPTKSEYEADAHHHDNIKMTFDDVEVDEPTRDKNKANDVDDDDDDDDDDDGDWVYSREELMDMQPTHHVRRYSRDELMDMQPELKEGSELGLGAKERIDNFISVRQAATRKNVKTHIYRTPREPPVDGNDIGFQPGIPPPPPTHHKNIIVYTNL</sequence>
<keyword evidence="3" id="KW-1185">Reference proteome</keyword>
<dbReference type="GeneID" id="83208310"/>
<feature type="compositionally biased region" description="Basic and acidic residues" evidence="1">
    <location>
        <begin position="392"/>
        <end position="408"/>
    </location>
</feature>
<evidence type="ECO:0000313" key="2">
    <source>
        <dbReference type="EMBL" id="KAJ8663643.1"/>
    </source>
</evidence>
<accession>A0AAD7Y4H5</accession>
<dbReference type="RefSeq" id="XP_058348555.1">
    <property type="nucleotide sequence ID" value="XM_058480991.1"/>
</dbReference>
<organism evidence="2 3">
    <name type="scientific">Lichtheimia ornata</name>
    <dbReference type="NCBI Taxonomy" id="688661"/>
    <lineage>
        <taxon>Eukaryota</taxon>
        <taxon>Fungi</taxon>
        <taxon>Fungi incertae sedis</taxon>
        <taxon>Mucoromycota</taxon>
        <taxon>Mucoromycotina</taxon>
        <taxon>Mucoromycetes</taxon>
        <taxon>Mucorales</taxon>
        <taxon>Lichtheimiaceae</taxon>
        <taxon>Lichtheimia</taxon>
    </lineage>
</organism>
<feature type="compositionally biased region" description="Polar residues" evidence="1">
    <location>
        <begin position="283"/>
        <end position="297"/>
    </location>
</feature>
<feature type="region of interest" description="Disordered" evidence="1">
    <location>
        <begin position="313"/>
        <end position="440"/>
    </location>
</feature>
<name>A0AAD7Y4H5_9FUNG</name>
<feature type="compositionally biased region" description="Low complexity" evidence="1">
    <location>
        <begin position="73"/>
        <end position="84"/>
    </location>
</feature>
<feature type="compositionally biased region" description="Polar residues" evidence="1">
    <location>
        <begin position="363"/>
        <end position="380"/>
    </location>
</feature>
<feature type="compositionally biased region" description="Low complexity" evidence="1">
    <location>
        <begin position="173"/>
        <end position="194"/>
    </location>
</feature>